<dbReference type="Proteomes" id="UP000051096">
    <property type="component" value="Unassembled WGS sequence"/>
</dbReference>
<dbReference type="NCBIfam" id="TIGR00785">
    <property type="entry name" value="dass"/>
    <property type="match status" value="1"/>
</dbReference>
<feature type="transmembrane region" description="Helical" evidence="5">
    <location>
        <begin position="313"/>
        <end position="334"/>
    </location>
</feature>
<dbReference type="EMBL" id="LJUO01000074">
    <property type="protein sequence ID" value="KPK71023.1"/>
    <property type="molecule type" value="Genomic_DNA"/>
</dbReference>
<evidence type="ECO:0000256" key="3">
    <source>
        <dbReference type="ARBA" id="ARBA00022989"/>
    </source>
</evidence>
<evidence type="ECO:0000256" key="4">
    <source>
        <dbReference type="ARBA" id="ARBA00023136"/>
    </source>
</evidence>
<evidence type="ECO:0000313" key="6">
    <source>
        <dbReference type="EMBL" id="KPK71023.1"/>
    </source>
</evidence>
<keyword evidence="3 5" id="KW-1133">Transmembrane helix</keyword>
<dbReference type="PATRIC" id="fig|1703780.3.peg.378"/>
<dbReference type="PANTHER" id="PTHR10283">
    <property type="entry name" value="SOLUTE CARRIER FAMILY 13 MEMBER"/>
    <property type="match status" value="1"/>
</dbReference>
<accession>A0A0S8GDE9</accession>
<dbReference type="AlphaFoldDB" id="A0A0S8GDE9"/>
<dbReference type="GO" id="GO:0008514">
    <property type="term" value="F:organic anion transmembrane transporter activity"/>
    <property type="evidence" value="ECO:0007669"/>
    <property type="project" value="UniProtKB-ARBA"/>
</dbReference>
<comment type="caution">
    <text evidence="6">The sequence shown here is derived from an EMBL/GenBank/DDBJ whole genome shotgun (WGS) entry which is preliminary data.</text>
</comment>
<comment type="subcellular location">
    <subcellularLocation>
        <location evidence="1">Membrane</location>
        <topology evidence="1">Multi-pass membrane protein</topology>
    </subcellularLocation>
</comment>
<feature type="transmembrane region" description="Helical" evidence="5">
    <location>
        <begin position="225"/>
        <end position="246"/>
    </location>
</feature>
<evidence type="ECO:0000313" key="7">
    <source>
        <dbReference type="Proteomes" id="UP000051096"/>
    </source>
</evidence>
<keyword evidence="4 5" id="KW-0472">Membrane</keyword>
<dbReference type="CDD" id="cd01115">
    <property type="entry name" value="SLC13_permease"/>
    <property type="match status" value="1"/>
</dbReference>
<evidence type="ECO:0000256" key="1">
    <source>
        <dbReference type="ARBA" id="ARBA00004141"/>
    </source>
</evidence>
<feature type="transmembrane region" description="Helical" evidence="5">
    <location>
        <begin position="77"/>
        <end position="98"/>
    </location>
</feature>
<sequence>MRQKIGLFAGAVLFVIVATVPHISGMSTAAQMTASVAVLMATWWITEAIPIPVTALLPLILFPLLQIMSAKDVAIRYADQNIFLFMGGFFIAMAMQRWDLHKRIALHIVRMLGTSPHRIVLGFMIASAFLSMWISNTATTMMMFPIGLAVIVHAETMLKKHNIEVDTQRGHFNFGTTLMLGIAYAASIGGVATLVGTPPNIVFAGIARSLFPNAPPIGFLDWFKIGFPFAVIFLPIVWLYLTRIILPIRIERIPGGKGVIQQDLRSLGTLKTGEIITLTVFIVVALAWILRKNIDLGFATIPGWSVMLGISEYVHDSTVAMVGAILLFLIPVNFRKREFTLNWQWAVRIPWGIILLFGGGFALAAGFQNSGLAQWIGERLSFLGGMSVLVMILCICLLVTFLTEVTSNTATTTMMMPVLGSLAVAMSIHPYLLMIPAAMSASCAFMLPVATPPNAIIFGSGYIRIPEMAKSGFFLNLIGAIIVTALVYVLAIPVFRTNTLPLPF</sequence>
<feature type="transmembrane region" description="Helical" evidence="5">
    <location>
        <begin position="414"/>
        <end position="432"/>
    </location>
</feature>
<dbReference type="PANTHER" id="PTHR10283:SF82">
    <property type="entry name" value="SOLUTE CARRIER FAMILY 13 MEMBER 2"/>
    <property type="match status" value="1"/>
</dbReference>
<dbReference type="GO" id="GO:1905039">
    <property type="term" value="P:carboxylic acid transmembrane transport"/>
    <property type="evidence" value="ECO:0007669"/>
    <property type="project" value="UniProtKB-ARBA"/>
</dbReference>
<keyword evidence="2 5" id="KW-0812">Transmembrane</keyword>
<evidence type="ECO:0008006" key="8">
    <source>
        <dbReference type="Google" id="ProtNLM"/>
    </source>
</evidence>
<gene>
    <name evidence="6" type="ORF">AMJ87_07885</name>
</gene>
<evidence type="ECO:0000256" key="5">
    <source>
        <dbReference type="SAM" id="Phobius"/>
    </source>
</evidence>
<protein>
    <recommendedName>
        <fullName evidence="8">Anion transporter</fullName>
    </recommendedName>
</protein>
<name>A0A0S8GDE9_UNCW3</name>
<feature type="transmembrane region" description="Helical" evidence="5">
    <location>
        <begin position="473"/>
        <end position="495"/>
    </location>
</feature>
<feature type="transmembrane region" description="Helical" evidence="5">
    <location>
        <begin position="267"/>
        <end position="290"/>
    </location>
</feature>
<feature type="transmembrane region" description="Helical" evidence="5">
    <location>
        <begin position="44"/>
        <end position="65"/>
    </location>
</feature>
<feature type="transmembrane region" description="Helical" evidence="5">
    <location>
        <begin position="118"/>
        <end position="151"/>
    </location>
</feature>
<proteinExistence type="predicted"/>
<feature type="transmembrane region" description="Helical" evidence="5">
    <location>
        <begin position="438"/>
        <end position="461"/>
    </location>
</feature>
<organism evidence="6 7">
    <name type="scientific">candidate division WOR_3 bacterium SM23_60</name>
    <dbReference type="NCBI Taxonomy" id="1703780"/>
    <lineage>
        <taxon>Bacteria</taxon>
        <taxon>Bacteria division WOR-3</taxon>
    </lineage>
</organism>
<dbReference type="GO" id="GO:0005886">
    <property type="term" value="C:plasma membrane"/>
    <property type="evidence" value="ECO:0007669"/>
    <property type="project" value="TreeGrafter"/>
</dbReference>
<evidence type="ECO:0000256" key="2">
    <source>
        <dbReference type="ARBA" id="ARBA00022692"/>
    </source>
</evidence>
<feature type="transmembrane region" description="Helical" evidence="5">
    <location>
        <begin position="172"/>
        <end position="195"/>
    </location>
</feature>
<dbReference type="Pfam" id="PF00939">
    <property type="entry name" value="Na_sulph_symp"/>
    <property type="match status" value="1"/>
</dbReference>
<feature type="transmembrane region" description="Helical" evidence="5">
    <location>
        <begin position="380"/>
        <end position="402"/>
    </location>
</feature>
<reference evidence="6 7" key="1">
    <citation type="journal article" date="2015" name="Microbiome">
        <title>Genomic resolution of linkages in carbon, nitrogen, and sulfur cycling among widespread estuary sediment bacteria.</title>
        <authorList>
            <person name="Baker B.J."/>
            <person name="Lazar C.S."/>
            <person name="Teske A.P."/>
            <person name="Dick G.J."/>
        </authorList>
    </citation>
    <scope>NUCLEOTIDE SEQUENCE [LARGE SCALE GENOMIC DNA]</scope>
    <source>
        <strain evidence="6">SM23_60</strain>
    </source>
</reference>
<dbReference type="InterPro" id="IPR001898">
    <property type="entry name" value="SLC13A/DASS"/>
</dbReference>
<feature type="transmembrane region" description="Helical" evidence="5">
    <location>
        <begin position="346"/>
        <end position="368"/>
    </location>
</feature>